<reference evidence="3" key="1">
    <citation type="journal article" date="2018" name="Nat. Plants">
        <title>Whole-genome landscape of Medicago truncatula symbiotic genes.</title>
        <authorList>
            <person name="Pecrix Y."/>
            <person name="Staton S.E."/>
            <person name="Sallet E."/>
            <person name="Lelandais-Briere C."/>
            <person name="Moreau S."/>
            <person name="Carrere S."/>
            <person name="Blein T."/>
            <person name="Jardinaud M.F."/>
            <person name="Latrasse D."/>
            <person name="Zouine M."/>
            <person name="Zahm M."/>
            <person name="Kreplak J."/>
            <person name="Mayjonade B."/>
            <person name="Satge C."/>
            <person name="Perez M."/>
            <person name="Cauet S."/>
            <person name="Marande W."/>
            <person name="Chantry-Darmon C."/>
            <person name="Lopez-Roques C."/>
            <person name="Bouchez O."/>
            <person name="Berard A."/>
            <person name="Debelle F."/>
            <person name="Munos S."/>
            <person name="Bendahmane A."/>
            <person name="Berges H."/>
            <person name="Niebel A."/>
            <person name="Buitink J."/>
            <person name="Frugier F."/>
            <person name="Benhamed M."/>
            <person name="Crespi M."/>
            <person name="Gouzy J."/>
            <person name="Gamas P."/>
        </authorList>
    </citation>
    <scope>NUCLEOTIDE SEQUENCE [LARGE SCALE GENOMIC DNA]</scope>
    <source>
        <strain evidence="3">cv. Jemalong A17</strain>
    </source>
</reference>
<evidence type="ECO:0000313" key="3">
    <source>
        <dbReference type="Proteomes" id="UP000265566"/>
    </source>
</evidence>
<dbReference type="AlphaFoldDB" id="A0A396IHT7"/>
<name>A0A396IHT7_MEDTR</name>
<protein>
    <recommendedName>
        <fullName evidence="4">Transmembrane protein</fullName>
    </recommendedName>
</protein>
<dbReference type="Proteomes" id="UP000265566">
    <property type="component" value="Chromosome 4"/>
</dbReference>
<organism evidence="2 3">
    <name type="scientific">Medicago truncatula</name>
    <name type="common">Barrel medic</name>
    <name type="synonym">Medicago tribuloides</name>
    <dbReference type="NCBI Taxonomy" id="3880"/>
    <lineage>
        <taxon>Eukaryota</taxon>
        <taxon>Viridiplantae</taxon>
        <taxon>Streptophyta</taxon>
        <taxon>Embryophyta</taxon>
        <taxon>Tracheophyta</taxon>
        <taxon>Spermatophyta</taxon>
        <taxon>Magnoliopsida</taxon>
        <taxon>eudicotyledons</taxon>
        <taxon>Gunneridae</taxon>
        <taxon>Pentapetalae</taxon>
        <taxon>rosids</taxon>
        <taxon>fabids</taxon>
        <taxon>Fabales</taxon>
        <taxon>Fabaceae</taxon>
        <taxon>Papilionoideae</taxon>
        <taxon>50 kb inversion clade</taxon>
        <taxon>NPAAA clade</taxon>
        <taxon>Hologalegina</taxon>
        <taxon>IRL clade</taxon>
        <taxon>Trifolieae</taxon>
        <taxon>Medicago</taxon>
    </lineage>
</organism>
<dbReference type="Gramene" id="rna27247">
    <property type="protein sequence ID" value="RHN64431.1"/>
    <property type="gene ID" value="gene27247"/>
</dbReference>
<accession>A0A396IHT7</accession>
<proteinExistence type="predicted"/>
<sequence>MLASHVLICCFFVLLLELSRVVVEKDKSPTKLDYYDDMWKLHSTATLVSHFKVLHYGVFEGMRGEFEGTLEKGKEVSLSVDENRRKLNSRYTILQLIKCC</sequence>
<dbReference type="EMBL" id="PSQE01000004">
    <property type="protein sequence ID" value="RHN64431.1"/>
    <property type="molecule type" value="Genomic_DNA"/>
</dbReference>
<feature type="chain" id="PRO_5017305160" description="Transmembrane protein" evidence="1">
    <location>
        <begin position="25"/>
        <end position="100"/>
    </location>
</feature>
<feature type="signal peptide" evidence="1">
    <location>
        <begin position="1"/>
        <end position="24"/>
    </location>
</feature>
<comment type="caution">
    <text evidence="2">The sequence shown here is derived from an EMBL/GenBank/DDBJ whole genome shotgun (WGS) entry which is preliminary data.</text>
</comment>
<keyword evidence="1" id="KW-0732">Signal</keyword>
<evidence type="ECO:0000256" key="1">
    <source>
        <dbReference type="SAM" id="SignalP"/>
    </source>
</evidence>
<evidence type="ECO:0000313" key="2">
    <source>
        <dbReference type="EMBL" id="RHN64431.1"/>
    </source>
</evidence>
<evidence type="ECO:0008006" key="4">
    <source>
        <dbReference type="Google" id="ProtNLM"/>
    </source>
</evidence>
<gene>
    <name evidence="2" type="ORF">MtrunA17_Chr4g0069041</name>
</gene>